<feature type="signal peptide" evidence="6">
    <location>
        <begin position="1"/>
        <end position="18"/>
    </location>
</feature>
<dbReference type="Pfam" id="PF01347">
    <property type="entry name" value="Vitellogenin_N"/>
    <property type="match status" value="1"/>
</dbReference>
<keyword evidence="3" id="KW-1015">Disulfide bond</keyword>
<dbReference type="Gene3D" id="1.25.10.20">
    <property type="entry name" value="Vitellinogen, superhelical"/>
    <property type="match status" value="1"/>
</dbReference>
<evidence type="ECO:0000313" key="9">
    <source>
        <dbReference type="Proteomes" id="UP000283509"/>
    </source>
</evidence>
<dbReference type="EMBL" id="QCYY01001493">
    <property type="protein sequence ID" value="ROT77687.1"/>
    <property type="molecule type" value="Genomic_DNA"/>
</dbReference>
<reference evidence="8 9" key="2">
    <citation type="submission" date="2019-01" db="EMBL/GenBank/DDBJ databases">
        <title>The decoding of complex shrimp genome reveals the adaptation for benthos swimmer, frequently molting mechanism and breeding impact on genome.</title>
        <authorList>
            <person name="Sun Y."/>
            <person name="Gao Y."/>
            <person name="Yu Y."/>
        </authorList>
    </citation>
    <scope>NUCLEOTIDE SEQUENCE [LARGE SCALE GENOMIC DNA]</scope>
    <source>
        <tissue evidence="8">Muscle</tissue>
    </source>
</reference>
<keyword evidence="9" id="KW-1185">Reference proteome</keyword>
<comment type="caution">
    <text evidence="8">The sequence shown here is derived from an EMBL/GenBank/DDBJ whole genome shotgun (WGS) entry which is preliminary data.</text>
</comment>
<evidence type="ECO:0000256" key="5">
    <source>
        <dbReference type="PROSITE-ProRule" id="PRU00557"/>
    </source>
</evidence>
<dbReference type="SUPFAM" id="SSF48431">
    <property type="entry name" value="Lipovitellin-phosvitin complex, superhelical domain"/>
    <property type="match status" value="1"/>
</dbReference>
<dbReference type="InterPro" id="IPR001747">
    <property type="entry name" value="Vitellogenin_N"/>
</dbReference>
<dbReference type="SMART" id="SM00638">
    <property type="entry name" value="LPD_N"/>
    <property type="match status" value="1"/>
</dbReference>
<dbReference type="STRING" id="6689.A0A3R7QG09"/>
<gene>
    <name evidence="8" type="ORF">C7M84_003630</name>
</gene>
<evidence type="ECO:0000256" key="2">
    <source>
        <dbReference type="ARBA" id="ARBA00022761"/>
    </source>
</evidence>
<organism evidence="8 9">
    <name type="scientific">Penaeus vannamei</name>
    <name type="common">Whiteleg shrimp</name>
    <name type="synonym">Litopenaeus vannamei</name>
    <dbReference type="NCBI Taxonomy" id="6689"/>
    <lineage>
        <taxon>Eukaryota</taxon>
        <taxon>Metazoa</taxon>
        <taxon>Ecdysozoa</taxon>
        <taxon>Arthropoda</taxon>
        <taxon>Crustacea</taxon>
        <taxon>Multicrustacea</taxon>
        <taxon>Malacostraca</taxon>
        <taxon>Eumalacostraca</taxon>
        <taxon>Eucarida</taxon>
        <taxon>Decapoda</taxon>
        <taxon>Dendrobranchiata</taxon>
        <taxon>Penaeoidea</taxon>
        <taxon>Penaeidae</taxon>
        <taxon>Penaeus</taxon>
    </lineage>
</organism>
<dbReference type="OrthoDB" id="6484170at2759"/>
<name>A0A3R7QG09_PENVA</name>
<accession>A0A3R7QG09</accession>
<dbReference type="InterPro" id="IPR011030">
    <property type="entry name" value="Lipovitellin_superhlx_dom"/>
</dbReference>
<dbReference type="AlphaFoldDB" id="A0A3R7QG09"/>
<comment type="caution">
    <text evidence="5">Lacks conserved residue(s) required for the propagation of feature annotation.</text>
</comment>
<keyword evidence="1 6" id="KW-0732">Signal</keyword>
<dbReference type="InterPro" id="IPR050733">
    <property type="entry name" value="Vitellogenin/Apolipophorin"/>
</dbReference>
<dbReference type="PANTHER" id="PTHR23345">
    <property type="entry name" value="VITELLOGENIN-RELATED"/>
    <property type="match status" value="1"/>
</dbReference>
<evidence type="ECO:0000259" key="7">
    <source>
        <dbReference type="PROSITE" id="PS51211"/>
    </source>
</evidence>
<evidence type="ECO:0000256" key="6">
    <source>
        <dbReference type="SAM" id="SignalP"/>
    </source>
</evidence>
<dbReference type="GO" id="GO:0005319">
    <property type="term" value="F:lipid transporter activity"/>
    <property type="evidence" value="ECO:0007669"/>
    <property type="project" value="InterPro"/>
</dbReference>
<dbReference type="Gene3D" id="2.30.230.10">
    <property type="entry name" value="Lipovitellin, beta-sheet shell regions, chain A"/>
    <property type="match status" value="1"/>
</dbReference>
<dbReference type="Proteomes" id="UP000283509">
    <property type="component" value="Unassembled WGS sequence"/>
</dbReference>
<evidence type="ECO:0000256" key="3">
    <source>
        <dbReference type="ARBA" id="ARBA00023157"/>
    </source>
</evidence>
<proteinExistence type="predicted"/>
<evidence type="ECO:0000256" key="1">
    <source>
        <dbReference type="ARBA" id="ARBA00022729"/>
    </source>
</evidence>
<evidence type="ECO:0000313" key="8">
    <source>
        <dbReference type="EMBL" id="ROT77687.1"/>
    </source>
</evidence>
<keyword evidence="2" id="KW-0758">Storage protein</keyword>
<evidence type="ECO:0000256" key="4">
    <source>
        <dbReference type="ARBA" id="ARBA00023180"/>
    </source>
</evidence>
<protein>
    <submittedName>
        <fullName evidence="8">Vitellogenin</fullName>
    </submittedName>
</protein>
<reference evidence="8 9" key="1">
    <citation type="submission" date="2018-04" db="EMBL/GenBank/DDBJ databases">
        <authorList>
            <person name="Zhang X."/>
            <person name="Yuan J."/>
            <person name="Li F."/>
            <person name="Xiang J."/>
        </authorList>
    </citation>
    <scope>NUCLEOTIDE SEQUENCE [LARGE SCALE GENOMIC DNA]</scope>
    <source>
        <tissue evidence="8">Muscle</tissue>
    </source>
</reference>
<dbReference type="PANTHER" id="PTHR23345:SF15">
    <property type="entry name" value="VITELLOGENIN 1-RELATED"/>
    <property type="match status" value="1"/>
</dbReference>
<feature type="chain" id="PRO_5018548587" evidence="6">
    <location>
        <begin position="19"/>
        <end position="512"/>
    </location>
</feature>
<dbReference type="InterPro" id="IPR015816">
    <property type="entry name" value="Vitellinogen_b-sht_N"/>
</dbReference>
<dbReference type="InterPro" id="IPR015819">
    <property type="entry name" value="Lipid_transp_b-sht_shell"/>
</dbReference>
<feature type="domain" description="Vitellogenin" evidence="7">
    <location>
        <begin position="42"/>
        <end position="512"/>
    </location>
</feature>
<sequence length="512" mass="55739">MTTSSLVFVLALVAGGLAAPWTAQAPRCSTECPITGSPKLAYQPERTYTYAYSGKSGPAEGRGGRRHGTRVVQAGGADVDLPATWPSRSSTPRWTAQQVGTAPCRPLLLSSLESFLRLCWYDRCDRCKNVSVIDRAKWSAAPAVFTERAHPARVHSPRRCPWSINMKKGIATALQNSLPSLSPLSSGFTLTETDVVGKCPTKYEIETEGEKVIVVKEKNHRHCQERFPTPAETPAPWLKAPLPIEESRSECKQEITNGIYTTITCQDKNIVRPAFGMYKYVEADQESTLRFISESSDASAITAIPPGQFQIESLLYNHEMVKEPELAPEVDAVMKQICQKTMETVEIDAAALVAKALHLLRRVPASVVEATAEKVRGGRYCGNSARLESIFLDAIAFVHESGAVKVMVQEIESGRATGGRLALYTAALYLTPRPSIEAVEALKPVFESPRPMPSVALAAATMVNNYCRHTPHCNETAPVKEIADILAAKVQSQCSPSAGEEVEKEALATLKA</sequence>
<dbReference type="PROSITE" id="PS51211">
    <property type="entry name" value="VITELLOGENIN"/>
    <property type="match status" value="1"/>
</dbReference>
<keyword evidence="4" id="KW-0325">Glycoprotein</keyword>
<dbReference type="SUPFAM" id="SSF56968">
    <property type="entry name" value="Lipovitellin-phosvitin complex, beta-sheet shell regions"/>
    <property type="match status" value="1"/>
</dbReference>